<dbReference type="PANTHER" id="PTHR11306">
    <property type="entry name" value="NIEMANN PICK TYPE C2 PROTEIN NPC2-RELATED"/>
    <property type="match status" value="1"/>
</dbReference>
<dbReference type="SMART" id="SM00737">
    <property type="entry name" value="ML"/>
    <property type="match status" value="1"/>
</dbReference>
<evidence type="ECO:0000259" key="5">
    <source>
        <dbReference type="SMART" id="SM00737"/>
    </source>
</evidence>
<dbReference type="Pfam" id="PF02221">
    <property type="entry name" value="E1_DerP2_DerF2"/>
    <property type="match status" value="1"/>
</dbReference>
<dbReference type="GO" id="GO:0032934">
    <property type="term" value="F:sterol binding"/>
    <property type="evidence" value="ECO:0007669"/>
    <property type="project" value="InterPro"/>
</dbReference>
<dbReference type="InterPro" id="IPR039670">
    <property type="entry name" value="NPC2-like"/>
</dbReference>
<evidence type="ECO:0000256" key="2">
    <source>
        <dbReference type="ARBA" id="ARBA00006370"/>
    </source>
</evidence>
<name>A0AAV1JMG7_9NEOP</name>
<comment type="caution">
    <text evidence="6">The sequence shown here is derived from an EMBL/GenBank/DDBJ whole genome shotgun (WGS) entry which is preliminary data.</text>
</comment>
<evidence type="ECO:0000313" key="6">
    <source>
        <dbReference type="EMBL" id="CAK1550520.1"/>
    </source>
</evidence>
<dbReference type="PANTHER" id="PTHR11306:SF68">
    <property type="entry name" value="NPC INTRACELLULAR CHOLESTEROL TRANSPORTER 2"/>
    <property type="match status" value="1"/>
</dbReference>
<dbReference type="GO" id="GO:0015918">
    <property type="term" value="P:sterol transport"/>
    <property type="evidence" value="ECO:0007669"/>
    <property type="project" value="InterPro"/>
</dbReference>
<keyword evidence="3" id="KW-0964">Secreted</keyword>
<proteinExistence type="inferred from homology"/>
<dbReference type="Proteomes" id="UP001497472">
    <property type="component" value="Unassembled WGS sequence"/>
</dbReference>
<sequence length="166" mass="18257">MRSYVFICFLFCITTTSSEVTPVVQCIGQQFDNLQERIEVSPCGKGRCKLSKGTNTTVTFKFRPKNPINTLTNDVFADIAGLPLPFLGVTGSDVCPYVTRAEDGTPSPCPLAADQEYVYTNVIPVEAFYPQVNLRVHWALNDGTSDVICFEVPAIITGGKRKLQIV</sequence>
<evidence type="ECO:0000256" key="3">
    <source>
        <dbReference type="ARBA" id="ARBA00022525"/>
    </source>
</evidence>
<evidence type="ECO:0000256" key="1">
    <source>
        <dbReference type="ARBA" id="ARBA00004613"/>
    </source>
</evidence>
<dbReference type="AlphaFoldDB" id="A0AAV1JMG7"/>
<dbReference type="InterPro" id="IPR014756">
    <property type="entry name" value="Ig_E-set"/>
</dbReference>
<reference evidence="6 7" key="1">
    <citation type="submission" date="2023-11" db="EMBL/GenBank/DDBJ databases">
        <authorList>
            <person name="Okamura Y."/>
        </authorList>
    </citation>
    <scope>NUCLEOTIDE SEQUENCE [LARGE SCALE GENOMIC DNA]</scope>
</reference>
<comment type="subcellular location">
    <subcellularLocation>
        <location evidence="1">Secreted</location>
    </subcellularLocation>
</comment>
<dbReference type="InterPro" id="IPR003172">
    <property type="entry name" value="ML_dom"/>
</dbReference>
<dbReference type="SUPFAM" id="SSF81296">
    <property type="entry name" value="E set domains"/>
    <property type="match status" value="1"/>
</dbReference>
<dbReference type="GO" id="GO:0005576">
    <property type="term" value="C:extracellular region"/>
    <property type="evidence" value="ECO:0007669"/>
    <property type="project" value="UniProtKB-SubCell"/>
</dbReference>
<keyword evidence="4" id="KW-0732">Signal</keyword>
<protein>
    <recommendedName>
        <fullName evidence="5">MD-2-related lipid-recognition domain-containing protein</fullName>
    </recommendedName>
</protein>
<accession>A0AAV1JMG7</accession>
<dbReference type="EMBL" id="CAVLEF010000082">
    <property type="protein sequence ID" value="CAK1550520.1"/>
    <property type="molecule type" value="Genomic_DNA"/>
</dbReference>
<dbReference type="Gene3D" id="2.60.40.770">
    <property type="match status" value="1"/>
</dbReference>
<feature type="domain" description="MD-2-related lipid-recognition" evidence="5">
    <location>
        <begin position="23"/>
        <end position="154"/>
    </location>
</feature>
<feature type="signal peptide" evidence="4">
    <location>
        <begin position="1"/>
        <end position="18"/>
    </location>
</feature>
<comment type="similarity">
    <text evidence="2">Belongs to the NPC2 family.</text>
</comment>
<evidence type="ECO:0000256" key="4">
    <source>
        <dbReference type="SAM" id="SignalP"/>
    </source>
</evidence>
<dbReference type="FunFam" id="2.60.40.770:FF:000001">
    <property type="entry name" value="NPC intracellular cholesterol transporter 2"/>
    <property type="match status" value="1"/>
</dbReference>
<keyword evidence="7" id="KW-1185">Reference proteome</keyword>
<evidence type="ECO:0000313" key="7">
    <source>
        <dbReference type="Proteomes" id="UP001497472"/>
    </source>
</evidence>
<gene>
    <name evidence="6" type="ORF">LNINA_LOCUS9745</name>
</gene>
<organism evidence="6 7">
    <name type="scientific">Leptosia nina</name>
    <dbReference type="NCBI Taxonomy" id="320188"/>
    <lineage>
        <taxon>Eukaryota</taxon>
        <taxon>Metazoa</taxon>
        <taxon>Ecdysozoa</taxon>
        <taxon>Arthropoda</taxon>
        <taxon>Hexapoda</taxon>
        <taxon>Insecta</taxon>
        <taxon>Pterygota</taxon>
        <taxon>Neoptera</taxon>
        <taxon>Endopterygota</taxon>
        <taxon>Lepidoptera</taxon>
        <taxon>Glossata</taxon>
        <taxon>Ditrysia</taxon>
        <taxon>Papilionoidea</taxon>
        <taxon>Pieridae</taxon>
        <taxon>Pierinae</taxon>
        <taxon>Leptosia</taxon>
    </lineage>
</organism>
<feature type="chain" id="PRO_5043751718" description="MD-2-related lipid-recognition domain-containing protein" evidence="4">
    <location>
        <begin position="19"/>
        <end position="166"/>
    </location>
</feature>